<dbReference type="PANTHER" id="PTHR30482:SF10">
    <property type="entry name" value="HIGH-AFFINITY BRANCHED-CHAIN AMINO ACID TRANSPORT PROTEIN BRAE"/>
    <property type="match status" value="1"/>
</dbReference>
<feature type="transmembrane region" description="Helical" evidence="6">
    <location>
        <begin position="214"/>
        <end position="234"/>
    </location>
</feature>
<feature type="transmembrane region" description="Helical" evidence="6">
    <location>
        <begin position="249"/>
        <end position="276"/>
    </location>
</feature>
<evidence type="ECO:0000313" key="8">
    <source>
        <dbReference type="Proteomes" id="UP001248709"/>
    </source>
</evidence>
<feature type="transmembrane region" description="Helical" evidence="6">
    <location>
        <begin position="115"/>
        <end position="132"/>
    </location>
</feature>
<comment type="subcellular location">
    <subcellularLocation>
        <location evidence="1">Cell membrane</location>
        <topology evidence="1">Multi-pass membrane protein</topology>
    </subcellularLocation>
</comment>
<evidence type="ECO:0000256" key="5">
    <source>
        <dbReference type="ARBA" id="ARBA00023136"/>
    </source>
</evidence>
<feature type="transmembrane region" description="Helical" evidence="6">
    <location>
        <begin position="288"/>
        <end position="307"/>
    </location>
</feature>
<feature type="transmembrane region" description="Helical" evidence="6">
    <location>
        <begin position="36"/>
        <end position="55"/>
    </location>
</feature>
<evidence type="ECO:0000256" key="4">
    <source>
        <dbReference type="ARBA" id="ARBA00022989"/>
    </source>
</evidence>
<evidence type="ECO:0000256" key="3">
    <source>
        <dbReference type="ARBA" id="ARBA00022692"/>
    </source>
</evidence>
<proteinExistence type="predicted"/>
<dbReference type="EMBL" id="JAUSUY010000006">
    <property type="protein sequence ID" value="MDT3426221.1"/>
    <property type="molecule type" value="Genomic_DNA"/>
</dbReference>
<dbReference type="InterPro" id="IPR001851">
    <property type="entry name" value="ABC_transp_permease"/>
</dbReference>
<reference evidence="7 8" key="1">
    <citation type="submission" date="2023-07" db="EMBL/GenBank/DDBJ databases">
        <title>Genomic Encyclopedia of Type Strains, Phase IV (KMG-IV): sequencing the most valuable type-strain genomes for metagenomic binning, comparative biology and taxonomic classification.</title>
        <authorList>
            <person name="Goeker M."/>
        </authorList>
    </citation>
    <scope>NUCLEOTIDE SEQUENCE [LARGE SCALE GENOMIC DNA]</scope>
    <source>
        <strain evidence="7 8">T98</strain>
    </source>
</reference>
<name>A0ABU3H5X3_9BACL</name>
<keyword evidence="8" id="KW-1185">Reference proteome</keyword>
<gene>
    <name evidence="7" type="ORF">J2Z22_001747</name>
</gene>
<comment type="caution">
    <text evidence="7">The sequence shown here is derived from an EMBL/GenBank/DDBJ whole genome shotgun (WGS) entry which is preliminary data.</text>
</comment>
<keyword evidence="2" id="KW-1003">Cell membrane</keyword>
<dbReference type="CDD" id="cd06581">
    <property type="entry name" value="TM_PBP1_LivM_like"/>
    <property type="match status" value="1"/>
</dbReference>
<organism evidence="7 8">
    <name type="scientific">Paenibacillus forsythiae</name>
    <dbReference type="NCBI Taxonomy" id="365616"/>
    <lineage>
        <taxon>Bacteria</taxon>
        <taxon>Bacillati</taxon>
        <taxon>Bacillota</taxon>
        <taxon>Bacilli</taxon>
        <taxon>Bacillales</taxon>
        <taxon>Paenibacillaceae</taxon>
        <taxon>Paenibacillus</taxon>
    </lineage>
</organism>
<keyword evidence="3 6" id="KW-0812">Transmembrane</keyword>
<dbReference type="RefSeq" id="WP_025702969.1">
    <property type="nucleotide sequence ID" value="NZ_JAUSUY010000006.1"/>
</dbReference>
<evidence type="ECO:0000256" key="1">
    <source>
        <dbReference type="ARBA" id="ARBA00004651"/>
    </source>
</evidence>
<evidence type="ECO:0000313" key="7">
    <source>
        <dbReference type="EMBL" id="MDT3426221.1"/>
    </source>
</evidence>
<dbReference type="Proteomes" id="UP001248709">
    <property type="component" value="Unassembled WGS sequence"/>
</dbReference>
<dbReference type="PANTHER" id="PTHR30482">
    <property type="entry name" value="HIGH-AFFINITY BRANCHED-CHAIN AMINO ACID TRANSPORT SYSTEM PERMEASE"/>
    <property type="match status" value="1"/>
</dbReference>
<accession>A0ABU3H5X3</accession>
<sequence length="328" mass="35447">MNRILACLARNQLLISLTVLALALLFPLVFPSQYSIRMATLCGMYIVLALSLNLITGYTGQVSLGHAAFFGIGAYTAAILATRFGLNFLFTFIAAAIVAGLAAFLLGLPTLKLKGHYLAMVTLGFCEIVRLVEMNWMGLTRGPLGILNIPPPSLWGFTIDAPIEYYYFIVALVVLTIKLVQNIVDSRVGKGLIAISEDEIAAEAMGINILRYKVMVFVISAALAGFAGAFYAQYMSYIDPTSFGTDQSISIFIMIIFGGLASIPGTIIGVIVLTLLPEVLRGLMDFRLIIYGLILIAMMLVKPEGLLGNINFTRIKKAADGKKAGELK</sequence>
<dbReference type="Pfam" id="PF02653">
    <property type="entry name" value="BPD_transp_2"/>
    <property type="match status" value="1"/>
</dbReference>
<dbReference type="InterPro" id="IPR043428">
    <property type="entry name" value="LivM-like"/>
</dbReference>
<feature type="transmembrane region" description="Helical" evidence="6">
    <location>
        <begin position="12"/>
        <end position="30"/>
    </location>
</feature>
<feature type="transmembrane region" description="Helical" evidence="6">
    <location>
        <begin position="62"/>
        <end position="82"/>
    </location>
</feature>
<evidence type="ECO:0000256" key="2">
    <source>
        <dbReference type="ARBA" id="ARBA00022475"/>
    </source>
</evidence>
<feature type="transmembrane region" description="Helical" evidence="6">
    <location>
        <begin position="165"/>
        <end position="184"/>
    </location>
</feature>
<evidence type="ECO:0000256" key="6">
    <source>
        <dbReference type="SAM" id="Phobius"/>
    </source>
</evidence>
<feature type="transmembrane region" description="Helical" evidence="6">
    <location>
        <begin position="88"/>
        <end position="108"/>
    </location>
</feature>
<keyword evidence="4 6" id="KW-1133">Transmembrane helix</keyword>
<protein>
    <submittedName>
        <fullName evidence="7">Branched-chain amino acid transport system permease protein</fullName>
    </submittedName>
</protein>
<keyword evidence="5 6" id="KW-0472">Membrane</keyword>